<reference evidence="1" key="1">
    <citation type="submission" date="2015-04" db="UniProtKB">
        <authorList>
            <consortium name="EnsemblPlants"/>
        </authorList>
    </citation>
    <scope>IDENTIFICATION</scope>
</reference>
<evidence type="ECO:0000313" key="1">
    <source>
        <dbReference type="EnsemblPlants" id="OMERI12G03280.1"/>
    </source>
</evidence>
<dbReference type="Gramene" id="OMERI12G03280.1">
    <property type="protein sequence ID" value="OMERI12G03280.1"/>
    <property type="gene ID" value="OMERI12G03280"/>
</dbReference>
<dbReference type="Proteomes" id="UP000008021">
    <property type="component" value="Chromosome 12"/>
</dbReference>
<name>A0A0E0FA95_9ORYZ</name>
<dbReference type="EnsemblPlants" id="OMERI12G03280.1">
    <property type="protein sequence ID" value="OMERI12G03280.1"/>
    <property type="gene ID" value="OMERI12G03280"/>
</dbReference>
<proteinExistence type="predicted"/>
<dbReference type="AlphaFoldDB" id="A0A0E0FA95"/>
<dbReference type="HOGENOM" id="CLU_2910995_0_0_1"/>
<sequence>MCNLRLNGSSSRAQSKAALFHRQSLQAYNTNASRAVHSFASTRGKLRQPQVTQQLSALAMHL</sequence>
<organism evidence="1">
    <name type="scientific">Oryza meridionalis</name>
    <dbReference type="NCBI Taxonomy" id="40149"/>
    <lineage>
        <taxon>Eukaryota</taxon>
        <taxon>Viridiplantae</taxon>
        <taxon>Streptophyta</taxon>
        <taxon>Embryophyta</taxon>
        <taxon>Tracheophyta</taxon>
        <taxon>Spermatophyta</taxon>
        <taxon>Magnoliopsida</taxon>
        <taxon>Liliopsida</taxon>
        <taxon>Poales</taxon>
        <taxon>Poaceae</taxon>
        <taxon>BOP clade</taxon>
        <taxon>Oryzoideae</taxon>
        <taxon>Oryzeae</taxon>
        <taxon>Oryzinae</taxon>
        <taxon>Oryza</taxon>
    </lineage>
</organism>
<keyword evidence="2" id="KW-1185">Reference proteome</keyword>
<protein>
    <submittedName>
        <fullName evidence="1">Uncharacterized protein</fullName>
    </submittedName>
</protein>
<accession>A0A0E0FA95</accession>
<reference evidence="1" key="2">
    <citation type="submission" date="2018-05" db="EMBL/GenBank/DDBJ databases">
        <title>OmerRS3 (Oryza meridionalis Reference Sequence Version 3).</title>
        <authorList>
            <person name="Zhang J."/>
            <person name="Kudrna D."/>
            <person name="Lee S."/>
            <person name="Talag J."/>
            <person name="Welchert J."/>
            <person name="Wing R.A."/>
        </authorList>
    </citation>
    <scope>NUCLEOTIDE SEQUENCE [LARGE SCALE GENOMIC DNA]</scope>
    <source>
        <strain evidence="1">cv. OR44</strain>
    </source>
</reference>
<evidence type="ECO:0000313" key="2">
    <source>
        <dbReference type="Proteomes" id="UP000008021"/>
    </source>
</evidence>